<dbReference type="InterPro" id="IPR006555">
    <property type="entry name" value="ATP-dep_Helicase_C"/>
</dbReference>
<dbReference type="SMART" id="SM00491">
    <property type="entry name" value="HELICc2"/>
    <property type="match status" value="1"/>
</dbReference>
<keyword evidence="3" id="KW-0067">ATP-binding</keyword>
<dbReference type="PANTHER" id="PTHR11472">
    <property type="entry name" value="DNA REPAIR DEAD HELICASE RAD3/XP-D SUBFAMILY MEMBER"/>
    <property type="match status" value="1"/>
</dbReference>
<dbReference type="GO" id="GO:0016818">
    <property type="term" value="F:hydrolase activity, acting on acid anhydrides, in phosphorus-containing anhydrides"/>
    <property type="evidence" value="ECO:0007669"/>
    <property type="project" value="InterPro"/>
</dbReference>
<keyword evidence="2" id="KW-0378">Hydrolase</keyword>
<sequence length="615" mass="68052">MAVAIAEVFESDGVLLVEAGTGTGKTLAYLVPAILSGHRVLLSTGTKQLQDQIYNKDLPTLRDVLQVRFTATYMKGRGNYLCLHRLDAFHAGEELLSPVDRGHFASIEEWAEQTSTGDRTEIEDLPDDLPFWGDISATSENCIGTECPQYDACFVTQMRRQAAESDLVIVNHHLLCADAAVRQSDYGEVIPACHYAVIDEAHQLEDVATQYFGVSISPRRFERLTRDAHRYIDRDLEHTPEEAKPVRAVIDLAERYAEVFFGAARMCLSSVDRMRIDPDTLAPVAESGHRLASTLRSLDAPLARITERSEDLHSLGRRASELANHLDFVLEAADPGFVYFLERRGQGLFLRASPVDVSAIIRKLLLDRMRATILTSATLAVDGSFDYQRVRLGISNAIEVRLEPEFDYAKQTVLYLPEEMPEPRASNFTQAAATEIAGLLEATRGRAFVLFTSHANLREVHRLITDSVAFPLLVQGTAPRSVLLRNFKATPNGVLLATSSFWQGVDVSGDTLSCVIIDKLPFATPDDPITAARIQAITEGGGNPFAEYQVPLAILSLLQGMGRLIRHRKDRGVLSILDPRVLTKGYGQRFLASLPPAPIVRSVKDVRKFLDLQGM</sequence>
<proteinExistence type="predicted"/>
<gene>
    <name evidence="5" type="ORF">METZ01_LOCUS11396</name>
</gene>
<dbReference type="GO" id="GO:0005524">
    <property type="term" value="F:ATP binding"/>
    <property type="evidence" value="ECO:0007669"/>
    <property type="project" value="UniProtKB-KW"/>
</dbReference>
<feature type="domain" description="Helicase ATP-binding" evidence="4">
    <location>
        <begin position="1"/>
        <end position="253"/>
    </location>
</feature>
<organism evidence="5">
    <name type="scientific">marine metagenome</name>
    <dbReference type="NCBI Taxonomy" id="408172"/>
    <lineage>
        <taxon>unclassified sequences</taxon>
        <taxon>metagenomes</taxon>
        <taxon>ecological metagenomes</taxon>
    </lineage>
</organism>
<dbReference type="Gene3D" id="3.40.50.300">
    <property type="entry name" value="P-loop containing nucleotide triphosphate hydrolases"/>
    <property type="match status" value="2"/>
</dbReference>
<evidence type="ECO:0000256" key="3">
    <source>
        <dbReference type="ARBA" id="ARBA00022840"/>
    </source>
</evidence>
<dbReference type="InterPro" id="IPR011545">
    <property type="entry name" value="DEAD/DEAH_box_helicase_dom"/>
</dbReference>
<dbReference type="GO" id="GO:0003676">
    <property type="term" value="F:nucleic acid binding"/>
    <property type="evidence" value="ECO:0007669"/>
    <property type="project" value="InterPro"/>
</dbReference>
<dbReference type="InterPro" id="IPR014013">
    <property type="entry name" value="Helic_SF1/SF2_ATP-bd_DinG/Rad3"/>
</dbReference>
<evidence type="ECO:0000313" key="5">
    <source>
        <dbReference type="EMBL" id="SUZ58542.1"/>
    </source>
</evidence>
<reference evidence="5" key="1">
    <citation type="submission" date="2018-05" db="EMBL/GenBank/DDBJ databases">
        <authorList>
            <person name="Lanie J.A."/>
            <person name="Ng W.-L."/>
            <person name="Kazmierczak K.M."/>
            <person name="Andrzejewski T.M."/>
            <person name="Davidsen T.M."/>
            <person name="Wayne K.J."/>
            <person name="Tettelin H."/>
            <person name="Glass J.I."/>
            <person name="Rusch D."/>
            <person name="Podicherti R."/>
            <person name="Tsui H.-C.T."/>
            <person name="Winkler M.E."/>
        </authorList>
    </citation>
    <scope>NUCLEOTIDE SEQUENCE</scope>
</reference>
<dbReference type="PANTHER" id="PTHR11472:SF34">
    <property type="entry name" value="REGULATOR OF TELOMERE ELONGATION HELICASE 1"/>
    <property type="match status" value="1"/>
</dbReference>
<dbReference type="GO" id="GO:0006281">
    <property type="term" value="P:DNA repair"/>
    <property type="evidence" value="ECO:0007669"/>
    <property type="project" value="TreeGrafter"/>
</dbReference>
<dbReference type="AlphaFoldDB" id="A0A381NVB6"/>
<dbReference type="InterPro" id="IPR027417">
    <property type="entry name" value="P-loop_NTPase"/>
</dbReference>
<dbReference type="PROSITE" id="PS51193">
    <property type="entry name" value="HELICASE_ATP_BIND_2"/>
    <property type="match status" value="1"/>
</dbReference>
<protein>
    <recommendedName>
        <fullName evidence="4">Helicase ATP-binding domain-containing protein</fullName>
    </recommendedName>
</protein>
<dbReference type="InterPro" id="IPR045028">
    <property type="entry name" value="DinG/Rad3-like"/>
</dbReference>
<dbReference type="Pfam" id="PF00270">
    <property type="entry name" value="DEAD"/>
    <property type="match status" value="1"/>
</dbReference>
<dbReference type="Pfam" id="PF13307">
    <property type="entry name" value="Helicase_C_2"/>
    <property type="match status" value="1"/>
</dbReference>
<dbReference type="GO" id="GO:0003678">
    <property type="term" value="F:DNA helicase activity"/>
    <property type="evidence" value="ECO:0007669"/>
    <property type="project" value="TreeGrafter"/>
</dbReference>
<evidence type="ECO:0000259" key="4">
    <source>
        <dbReference type="PROSITE" id="PS51193"/>
    </source>
</evidence>
<name>A0A381NVB6_9ZZZZ</name>
<dbReference type="EMBL" id="UINC01000626">
    <property type="protein sequence ID" value="SUZ58542.1"/>
    <property type="molecule type" value="Genomic_DNA"/>
</dbReference>
<accession>A0A381NVB6</accession>
<evidence type="ECO:0000256" key="2">
    <source>
        <dbReference type="ARBA" id="ARBA00022801"/>
    </source>
</evidence>
<keyword evidence="1" id="KW-0547">Nucleotide-binding</keyword>
<evidence type="ECO:0000256" key="1">
    <source>
        <dbReference type="ARBA" id="ARBA00022741"/>
    </source>
</evidence>
<dbReference type="SUPFAM" id="SSF52540">
    <property type="entry name" value="P-loop containing nucleoside triphosphate hydrolases"/>
    <property type="match status" value="2"/>
</dbReference>